<dbReference type="SUPFAM" id="SSF89028">
    <property type="entry name" value="Cobalamin adenosyltransferase-like"/>
    <property type="match status" value="1"/>
</dbReference>
<dbReference type="AlphaFoldDB" id="A0A316TU57"/>
<keyword evidence="9 15" id="KW-0067">ATP-binding</keyword>
<evidence type="ECO:0000259" key="16">
    <source>
        <dbReference type="Pfam" id="PF01923"/>
    </source>
</evidence>
<evidence type="ECO:0000256" key="11">
    <source>
        <dbReference type="ARBA" id="ARBA00033334"/>
    </source>
</evidence>
<evidence type="ECO:0000256" key="1">
    <source>
        <dbReference type="ARBA" id="ARBA00004496"/>
    </source>
</evidence>
<dbReference type="GO" id="GO:0008817">
    <property type="term" value="F:corrinoid adenosyltransferase activity"/>
    <property type="evidence" value="ECO:0007669"/>
    <property type="project" value="UniProtKB-UniRule"/>
</dbReference>
<comment type="catalytic activity">
    <reaction evidence="13 15">
        <text>2 cob(II)yrinate a,c diamide + reduced [electron-transfer flavoprotein] + 2 ATP = 2 adenosylcob(III)yrinate a,c-diamide + 2 triphosphate + oxidized [electron-transfer flavoprotein] + 3 H(+)</text>
        <dbReference type="Rhea" id="RHEA:11528"/>
        <dbReference type="Rhea" id="RHEA-COMP:10685"/>
        <dbReference type="Rhea" id="RHEA-COMP:10686"/>
        <dbReference type="ChEBI" id="CHEBI:15378"/>
        <dbReference type="ChEBI" id="CHEBI:18036"/>
        <dbReference type="ChEBI" id="CHEBI:30616"/>
        <dbReference type="ChEBI" id="CHEBI:57692"/>
        <dbReference type="ChEBI" id="CHEBI:58307"/>
        <dbReference type="ChEBI" id="CHEBI:58503"/>
        <dbReference type="ChEBI" id="CHEBI:58537"/>
        <dbReference type="EC" id="2.5.1.17"/>
    </reaction>
</comment>
<evidence type="ECO:0000256" key="14">
    <source>
        <dbReference type="ARBA" id="ARBA00048692"/>
    </source>
</evidence>
<evidence type="ECO:0000256" key="13">
    <source>
        <dbReference type="ARBA" id="ARBA00048555"/>
    </source>
</evidence>
<gene>
    <name evidence="17" type="ORF">DDZ15_08520</name>
</gene>
<evidence type="ECO:0000256" key="10">
    <source>
        <dbReference type="ARBA" id="ARBA00031529"/>
    </source>
</evidence>
<comment type="subcellular location">
    <subcellularLocation>
        <location evidence="1">Cytoplasm</location>
    </subcellularLocation>
</comment>
<dbReference type="OrthoDB" id="9778896at2"/>
<protein>
    <recommendedName>
        <fullName evidence="5 15">Corrinoid adenosyltransferase</fullName>
        <ecNumber evidence="4 15">2.5.1.17</ecNumber>
    </recommendedName>
    <alternativeName>
        <fullName evidence="10 15">Cob(II)alamin adenosyltransferase</fullName>
    </alternativeName>
    <alternativeName>
        <fullName evidence="12 15">Cob(II)yrinic acid a,c-diamide adenosyltransferase</fullName>
    </alternativeName>
    <alternativeName>
        <fullName evidence="11 15">Cobinamide/cobalamin adenosyltransferase</fullName>
    </alternativeName>
</protein>
<dbReference type="UniPathway" id="UPA00148">
    <property type="reaction ID" value="UER00233"/>
</dbReference>
<evidence type="ECO:0000256" key="2">
    <source>
        <dbReference type="ARBA" id="ARBA00005121"/>
    </source>
</evidence>
<sequence length="181" mass="20066">MKIYTKKGDKGNTSLFGGKSVHKSSQRIEAYGTVDELNSVIGMVLTYELSESGRDYLNEIQHQLFILGADLATLPEKTAKIERIGTAHIGQLEQWIDTLDEKLPGLTNFILPGGSGAGASLHMARTVCRRAERRVAALKQVDPVSDECIIYLNRLSDLLFVMARFENQEAGAKETPWVSRK</sequence>
<evidence type="ECO:0000313" key="17">
    <source>
        <dbReference type="EMBL" id="PWN06555.1"/>
    </source>
</evidence>
<evidence type="ECO:0000256" key="8">
    <source>
        <dbReference type="ARBA" id="ARBA00022741"/>
    </source>
</evidence>
<dbReference type="PANTHER" id="PTHR12213">
    <property type="entry name" value="CORRINOID ADENOSYLTRANSFERASE"/>
    <property type="match status" value="1"/>
</dbReference>
<evidence type="ECO:0000256" key="5">
    <source>
        <dbReference type="ARBA" id="ARBA00020963"/>
    </source>
</evidence>
<reference evidence="17 18" key="1">
    <citation type="submission" date="2018-05" db="EMBL/GenBank/DDBJ databases">
        <title>Rhodohalobacter halophilus gen. nov., sp. nov., a moderately halophilic member of the family Balneolaceae.</title>
        <authorList>
            <person name="Liu Z.-W."/>
        </authorList>
    </citation>
    <scope>NUCLEOTIDE SEQUENCE [LARGE SCALE GENOMIC DNA]</scope>
    <source>
        <strain evidence="17 18">8A47</strain>
    </source>
</reference>
<dbReference type="InterPro" id="IPR016030">
    <property type="entry name" value="CblAdoTrfase-like"/>
</dbReference>
<comment type="catalytic activity">
    <reaction evidence="14 15">
        <text>2 cob(II)alamin + reduced [electron-transfer flavoprotein] + 2 ATP = 2 adenosylcob(III)alamin + 2 triphosphate + oxidized [electron-transfer flavoprotein] + 3 H(+)</text>
        <dbReference type="Rhea" id="RHEA:28671"/>
        <dbReference type="Rhea" id="RHEA-COMP:10685"/>
        <dbReference type="Rhea" id="RHEA-COMP:10686"/>
        <dbReference type="ChEBI" id="CHEBI:15378"/>
        <dbReference type="ChEBI" id="CHEBI:16304"/>
        <dbReference type="ChEBI" id="CHEBI:18036"/>
        <dbReference type="ChEBI" id="CHEBI:18408"/>
        <dbReference type="ChEBI" id="CHEBI:30616"/>
        <dbReference type="ChEBI" id="CHEBI:57692"/>
        <dbReference type="ChEBI" id="CHEBI:58307"/>
        <dbReference type="EC" id="2.5.1.17"/>
    </reaction>
</comment>
<evidence type="ECO:0000256" key="3">
    <source>
        <dbReference type="ARBA" id="ARBA00007487"/>
    </source>
</evidence>
<evidence type="ECO:0000256" key="15">
    <source>
        <dbReference type="RuleBase" id="RU366026"/>
    </source>
</evidence>
<dbReference type="GO" id="GO:0009236">
    <property type="term" value="P:cobalamin biosynthetic process"/>
    <property type="evidence" value="ECO:0007669"/>
    <property type="project" value="UniProtKB-UniRule"/>
</dbReference>
<dbReference type="Pfam" id="PF01923">
    <property type="entry name" value="Cob_adeno_trans"/>
    <property type="match status" value="1"/>
</dbReference>
<evidence type="ECO:0000313" key="18">
    <source>
        <dbReference type="Proteomes" id="UP000245533"/>
    </source>
</evidence>
<accession>A0A316TU57</accession>
<proteinExistence type="inferred from homology"/>
<comment type="pathway">
    <text evidence="2 15">Cofactor biosynthesis; adenosylcobalamin biosynthesis; adenosylcobalamin from cob(II)yrinate a,c-diamide: step 2/7.</text>
</comment>
<keyword evidence="15" id="KW-0169">Cobalamin biosynthesis</keyword>
<keyword evidence="8 15" id="KW-0547">Nucleotide-binding</keyword>
<dbReference type="Gene3D" id="1.20.1200.10">
    <property type="entry name" value="Cobalamin adenosyltransferase-like"/>
    <property type="match status" value="1"/>
</dbReference>
<dbReference type="GO" id="GO:0005737">
    <property type="term" value="C:cytoplasm"/>
    <property type="evidence" value="ECO:0007669"/>
    <property type="project" value="UniProtKB-SubCell"/>
</dbReference>
<dbReference type="RefSeq" id="WP_109646670.1">
    <property type="nucleotide sequence ID" value="NZ_QGGB01000006.1"/>
</dbReference>
<dbReference type="GO" id="GO:0005524">
    <property type="term" value="F:ATP binding"/>
    <property type="evidence" value="ECO:0007669"/>
    <property type="project" value="UniProtKB-UniRule"/>
</dbReference>
<dbReference type="Proteomes" id="UP000245533">
    <property type="component" value="Unassembled WGS sequence"/>
</dbReference>
<evidence type="ECO:0000256" key="4">
    <source>
        <dbReference type="ARBA" id="ARBA00012454"/>
    </source>
</evidence>
<evidence type="ECO:0000256" key="9">
    <source>
        <dbReference type="ARBA" id="ARBA00022840"/>
    </source>
</evidence>
<dbReference type="InterPro" id="IPR036451">
    <property type="entry name" value="CblAdoTrfase-like_sf"/>
</dbReference>
<comment type="similarity">
    <text evidence="3 15">Belongs to the Cob(I)alamin adenosyltransferase family.</text>
</comment>
<name>A0A316TU57_9BACT</name>
<keyword evidence="18" id="KW-1185">Reference proteome</keyword>
<evidence type="ECO:0000256" key="6">
    <source>
        <dbReference type="ARBA" id="ARBA00022490"/>
    </source>
</evidence>
<dbReference type="NCBIfam" id="TIGR00636">
    <property type="entry name" value="PduO_Nterm"/>
    <property type="match status" value="1"/>
</dbReference>
<keyword evidence="6" id="KW-0963">Cytoplasm</keyword>
<dbReference type="FunFam" id="1.20.1200.10:FF:000003">
    <property type="entry name" value="ATP:cob(I)alamin adenosyltransferase"/>
    <property type="match status" value="1"/>
</dbReference>
<feature type="domain" description="Cobalamin adenosyltransferase-like" evidence="16">
    <location>
        <begin position="3"/>
        <end position="165"/>
    </location>
</feature>
<organism evidence="17 18">
    <name type="scientific">Rhodohalobacter mucosus</name>
    <dbReference type="NCBI Taxonomy" id="2079485"/>
    <lineage>
        <taxon>Bacteria</taxon>
        <taxon>Pseudomonadati</taxon>
        <taxon>Balneolota</taxon>
        <taxon>Balneolia</taxon>
        <taxon>Balneolales</taxon>
        <taxon>Balneolaceae</taxon>
        <taxon>Rhodohalobacter</taxon>
    </lineage>
</organism>
<evidence type="ECO:0000256" key="7">
    <source>
        <dbReference type="ARBA" id="ARBA00022679"/>
    </source>
</evidence>
<dbReference type="PANTHER" id="PTHR12213:SF0">
    <property type="entry name" value="CORRINOID ADENOSYLTRANSFERASE MMAB"/>
    <property type="match status" value="1"/>
</dbReference>
<dbReference type="EMBL" id="QGGB01000006">
    <property type="protein sequence ID" value="PWN06555.1"/>
    <property type="molecule type" value="Genomic_DNA"/>
</dbReference>
<dbReference type="EC" id="2.5.1.17" evidence="4 15"/>
<evidence type="ECO:0000256" key="12">
    <source>
        <dbReference type="ARBA" id="ARBA00033354"/>
    </source>
</evidence>
<dbReference type="InterPro" id="IPR029499">
    <property type="entry name" value="PduO-typ"/>
</dbReference>
<keyword evidence="7 15" id="KW-0808">Transferase</keyword>
<comment type="caution">
    <text evidence="17">The sequence shown here is derived from an EMBL/GenBank/DDBJ whole genome shotgun (WGS) entry which is preliminary data.</text>
</comment>